<dbReference type="InterPro" id="IPR051045">
    <property type="entry name" value="TonB-dependent_transducer"/>
</dbReference>
<evidence type="ECO:0000256" key="1">
    <source>
        <dbReference type="ARBA" id="ARBA00004383"/>
    </source>
</evidence>
<evidence type="ECO:0000256" key="3">
    <source>
        <dbReference type="ARBA" id="ARBA00022448"/>
    </source>
</evidence>
<comment type="similarity">
    <text evidence="2 10">Belongs to the TonB family.</text>
</comment>
<evidence type="ECO:0000256" key="6">
    <source>
        <dbReference type="ARBA" id="ARBA00022692"/>
    </source>
</evidence>
<gene>
    <name evidence="13" type="ORF">EHSB41UT_00904</name>
</gene>
<keyword evidence="6" id="KW-0812">Transmembrane</keyword>
<keyword evidence="9" id="KW-0472">Membrane</keyword>
<evidence type="ECO:0000256" key="11">
    <source>
        <dbReference type="SAM" id="MobiDB-lite"/>
    </source>
</evidence>
<evidence type="ECO:0000256" key="5">
    <source>
        <dbReference type="ARBA" id="ARBA00022519"/>
    </source>
</evidence>
<dbReference type="Pfam" id="PF03544">
    <property type="entry name" value="TonB_C"/>
    <property type="match status" value="1"/>
</dbReference>
<organism evidence="13 14">
    <name type="scientific">Parendozoicomonas haliclonae</name>
    <dbReference type="NCBI Taxonomy" id="1960125"/>
    <lineage>
        <taxon>Bacteria</taxon>
        <taxon>Pseudomonadati</taxon>
        <taxon>Pseudomonadota</taxon>
        <taxon>Gammaproteobacteria</taxon>
        <taxon>Oceanospirillales</taxon>
        <taxon>Endozoicomonadaceae</taxon>
        <taxon>Parendozoicomonas</taxon>
    </lineage>
</organism>
<dbReference type="NCBIfam" id="TIGR01352">
    <property type="entry name" value="tonB_Cterm"/>
    <property type="match status" value="1"/>
</dbReference>
<dbReference type="PANTHER" id="PTHR33446">
    <property type="entry name" value="PROTEIN TONB-RELATED"/>
    <property type="match status" value="1"/>
</dbReference>
<dbReference type="GO" id="GO:0055085">
    <property type="term" value="P:transmembrane transport"/>
    <property type="evidence" value="ECO:0007669"/>
    <property type="project" value="InterPro"/>
</dbReference>
<dbReference type="SUPFAM" id="SSF74653">
    <property type="entry name" value="TolA/TonB C-terminal domain"/>
    <property type="match status" value="1"/>
</dbReference>
<keyword evidence="14" id="KW-1185">Reference proteome</keyword>
<dbReference type="RefSeq" id="WP_087107337.1">
    <property type="nucleotide sequence ID" value="NZ_CBCSCN010000001.1"/>
</dbReference>
<evidence type="ECO:0000256" key="4">
    <source>
        <dbReference type="ARBA" id="ARBA00022475"/>
    </source>
</evidence>
<name>A0A1X7AFV6_9GAMM</name>
<evidence type="ECO:0000256" key="7">
    <source>
        <dbReference type="ARBA" id="ARBA00022927"/>
    </source>
</evidence>
<dbReference type="EMBL" id="FWPT01000002">
    <property type="protein sequence ID" value="SMA38646.1"/>
    <property type="molecule type" value="Genomic_DNA"/>
</dbReference>
<evidence type="ECO:0000256" key="10">
    <source>
        <dbReference type="RuleBase" id="RU362123"/>
    </source>
</evidence>
<evidence type="ECO:0000256" key="2">
    <source>
        <dbReference type="ARBA" id="ARBA00006555"/>
    </source>
</evidence>
<keyword evidence="8" id="KW-1133">Transmembrane helix</keyword>
<dbReference type="GO" id="GO:0015031">
    <property type="term" value="P:protein transport"/>
    <property type="evidence" value="ECO:0007669"/>
    <property type="project" value="UniProtKB-UniRule"/>
</dbReference>
<dbReference type="GO" id="GO:0030288">
    <property type="term" value="C:outer membrane-bounded periplasmic space"/>
    <property type="evidence" value="ECO:0007669"/>
    <property type="project" value="InterPro"/>
</dbReference>
<evidence type="ECO:0000259" key="12">
    <source>
        <dbReference type="PROSITE" id="PS52015"/>
    </source>
</evidence>
<dbReference type="PRINTS" id="PR01374">
    <property type="entry name" value="TONBPROTEIN"/>
</dbReference>
<reference evidence="13 14" key="1">
    <citation type="submission" date="2017-03" db="EMBL/GenBank/DDBJ databases">
        <authorList>
            <person name="Afonso C.L."/>
            <person name="Miller P.J."/>
            <person name="Scott M.A."/>
            <person name="Spackman E."/>
            <person name="Goraichik I."/>
            <person name="Dimitrov K.M."/>
            <person name="Suarez D.L."/>
            <person name="Swayne D.E."/>
        </authorList>
    </citation>
    <scope>NUCLEOTIDE SEQUENCE [LARGE SCALE GENOMIC DNA]</scope>
    <source>
        <strain evidence="13">SB41UT1</strain>
    </source>
</reference>
<proteinExistence type="inferred from homology"/>
<keyword evidence="10" id="KW-0735">Signal-anchor</keyword>
<feature type="region of interest" description="Disordered" evidence="11">
    <location>
        <begin position="78"/>
        <end position="148"/>
    </location>
</feature>
<dbReference type="InterPro" id="IPR006260">
    <property type="entry name" value="TonB/TolA_C"/>
</dbReference>
<evidence type="ECO:0000313" key="13">
    <source>
        <dbReference type="EMBL" id="SMA38646.1"/>
    </source>
</evidence>
<keyword evidence="4 10" id="KW-1003">Cell membrane</keyword>
<dbReference type="GO" id="GO:0015891">
    <property type="term" value="P:siderophore transport"/>
    <property type="evidence" value="ECO:0007669"/>
    <property type="project" value="InterPro"/>
</dbReference>
<dbReference type="Proteomes" id="UP000196573">
    <property type="component" value="Unassembled WGS sequence"/>
</dbReference>
<keyword evidence="5 10" id="KW-0997">Cell inner membrane</keyword>
<protein>
    <recommendedName>
        <fullName evidence="10">Protein TonB</fullName>
    </recommendedName>
</protein>
<evidence type="ECO:0000313" key="14">
    <source>
        <dbReference type="Proteomes" id="UP000196573"/>
    </source>
</evidence>
<keyword evidence="3 10" id="KW-0813">Transport</keyword>
<dbReference type="AlphaFoldDB" id="A0A1X7AFV6"/>
<feature type="compositionally biased region" description="Pro residues" evidence="11">
    <location>
        <begin position="90"/>
        <end position="121"/>
    </location>
</feature>
<accession>A0A1X7AFV6</accession>
<dbReference type="GO" id="GO:0031992">
    <property type="term" value="F:energy transducer activity"/>
    <property type="evidence" value="ECO:0007669"/>
    <property type="project" value="InterPro"/>
</dbReference>
<dbReference type="OrthoDB" id="6121181at2"/>
<comment type="function">
    <text evidence="10">Interacts with outer membrane receptor proteins that carry out high-affinity binding and energy dependent uptake into the periplasmic space of specific substrates. It could act to transduce energy from the cytoplasmic membrane to specific energy-requiring processes in the outer membrane, resulting in the release into the periplasm of ligands bound by these outer membrane proteins.</text>
</comment>
<dbReference type="Gene3D" id="3.30.1150.10">
    <property type="match status" value="1"/>
</dbReference>
<keyword evidence="7 10" id="KW-0653">Protein transport</keyword>
<dbReference type="PROSITE" id="PS52015">
    <property type="entry name" value="TONB_CTD"/>
    <property type="match status" value="1"/>
</dbReference>
<dbReference type="InterPro" id="IPR037682">
    <property type="entry name" value="TonB_C"/>
</dbReference>
<sequence length="240" mass="26370">MNRALIIAVVLSVAFHLLASLLVPDFWQRTLTLSVEAAQRVSVRLVNSPKVEVSKAPEPALKKDNKIITKQAESELKISPPLPVIESPKQPEPPKPRPAPAKPPPKIQKPAEPPVSKPPEPMVAAKVEAESSVDSQAEEEAQGASSEYRLMESPRFAGRQTPPAYPYRARKMGHEGTVMLEIRLNREGRIDSLEVLESSGHASLDRAALKAVSGWQFLPLLEQGRGIPSRVRIPVRFKLS</sequence>
<feature type="domain" description="TonB C-terminal" evidence="12">
    <location>
        <begin position="150"/>
        <end position="240"/>
    </location>
</feature>
<evidence type="ECO:0000256" key="9">
    <source>
        <dbReference type="ARBA" id="ARBA00023136"/>
    </source>
</evidence>
<dbReference type="InterPro" id="IPR003538">
    <property type="entry name" value="TonB"/>
</dbReference>
<dbReference type="GO" id="GO:0005886">
    <property type="term" value="C:plasma membrane"/>
    <property type="evidence" value="ECO:0007669"/>
    <property type="project" value="UniProtKB-SubCell"/>
</dbReference>
<evidence type="ECO:0000256" key="8">
    <source>
        <dbReference type="ARBA" id="ARBA00022989"/>
    </source>
</evidence>
<comment type="subcellular location">
    <subcellularLocation>
        <location evidence="1 10">Cell inner membrane</location>
        <topology evidence="1 10">Single-pass membrane protein</topology>
        <orientation evidence="1 10">Periplasmic side</orientation>
    </subcellularLocation>
</comment>